<feature type="compositionally biased region" description="Low complexity" evidence="1">
    <location>
        <begin position="1"/>
        <end position="31"/>
    </location>
</feature>
<feature type="compositionally biased region" description="Gly residues" evidence="1">
    <location>
        <begin position="74"/>
        <end position="97"/>
    </location>
</feature>
<feature type="region of interest" description="Disordered" evidence="1">
    <location>
        <begin position="1"/>
        <end position="39"/>
    </location>
</feature>
<gene>
    <name evidence="2" type="ORF">K432DRAFT_430190</name>
</gene>
<dbReference type="Proteomes" id="UP000250266">
    <property type="component" value="Unassembled WGS sequence"/>
</dbReference>
<proteinExistence type="predicted"/>
<reference evidence="2 3" key="1">
    <citation type="journal article" date="2016" name="Nat. Commun.">
        <title>Ectomycorrhizal ecology is imprinted in the genome of the dominant symbiotic fungus Cenococcum geophilum.</title>
        <authorList>
            <consortium name="DOE Joint Genome Institute"/>
            <person name="Peter M."/>
            <person name="Kohler A."/>
            <person name="Ohm R.A."/>
            <person name="Kuo A."/>
            <person name="Krutzmann J."/>
            <person name="Morin E."/>
            <person name="Arend M."/>
            <person name="Barry K.W."/>
            <person name="Binder M."/>
            <person name="Choi C."/>
            <person name="Clum A."/>
            <person name="Copeland A."/>
            <person name="Grisel N."/>
            <person name="Haridas S."/>
            <person name="Kipfer T."/>
            <person name="LaButti K."/>
            <person name="Lindquist E."/>
            <person name="Lipzen A."/>
            <person name="Maire R."/>
            <person name="Meier B."/>
            <person name="Mihaltcheva S."/>
            <person name="Molinier V."/>
            <person name="Murat C."/>
            <person name="Poggeler S."/>
            <person name="Quandt C.A."/>
            <person name="Sperisen C."/>
            <person name="Tritt A."/>
            <person name="Tisserant E."/>
            <person name="Crous P.W."/>
            <person name="Henrissat B."/>
            <person name="Nehls U."/>
            <person name="Egli S."/>
            <person name="Spatafora J.W."/>
            <person name="Grigoriev I.V."/>
            <person name="Martin F.M."/>
        </authorList>
    </citation>
    <scope>NUCLEOTIDE SEQUENCE [LARGE SCALE GENOMIC DNA]</scope>
    <source>
        <strain evidence="2 3">CBS 459.81</strain>
    </source>
</reference>
<dbReference type="EMBL" id="KV745543">
    <property type="protein sequence ID" value="OCK74162.1"/>
    <property type="molecule type" value="Genomic_DNA"/>
</dbReference>
<sequence length="281" mass="28395">MGDTTLLSTRSALASSPSHSSSFPFASSTPSQLTPNTRSEAEAALAANALQQTDSAAPTTSLLNTDAEAVAGAGVGSSGWPGSVVPGGAGEKAGTGKNGDEDQAKAAYRRPLYQTRTSSSNYAAALMEAARRSGVVVGPGSDNTNTTPANATNGAGALSISTASDTTTPSNITNAIGALSMSPSSISTSSPLATTTSPLATENENFPPPIAPPNTSIGMGQWEVVNKVRPTGLSLGSLGRQPSWNEQDMKHVYSQPWIGNIRESEGDTAGYSSAVEGSEDS</sequence>
<keyword evidence="3" id="KW-1185">Reference proteome</keyword>
<dbReference type="AlphaFoldDB" id="A0A8E2J9D8"/>
<protein>
    <submittedName>
        <fullName evidence="2">Uncharacterized protein</fullName>
    </submittedName>
</protein>
<name>A0A8E2J9D8_9PEZI</name>
<feature type="region of interest" description="Disordered" evidence="1">
    <location>
        <begin position="261"/>
        <end position="281"/>
    </location>
</feature>
<evidence type="ECO:0000313" key="2">
    <source>
        <dbReference type="EMBL" id="OCK74162.1"/>
    </source>
</evidence>
<accession>A0A8E2J9D8</accession>
<feature type="region of interest" description="Disordered" evidence="1">
    <location>
        <begin position="74"/>
        <end position="103"/>
    </location>
</feature>
<evidence type="ECO:0000313" key="3">
    <source>
        <dbReference type="Proteomes" id="UP000250266"/>
    </source>
</evidence>
<organism evidence="2 3">
    <name type="scientific">Lepidopterella palustris CBS 459.81</name>
    <dbReference type="NCBI Taxonomy" id="1314670"/>
    <lineage>
        <taxon>Eukaryota</taxon>
        <taxon>Fungi</taxon>
        <taxon>Dikarya</taxon>
        <taxon>Ascomycota</taxon>
        <taxon>Pezizomycotina</taxon>
        <taxon>Dothideomycetes</taxon>
        <taxon>Pleosporomycetidae</taxon>
        <taxon>Mytilinidiales</taxon>
        <taxon>Argynnaceae</taxon>
        <taxon>Lepidopterella</taxon>
    </lineage>
</organism>
<evidence type="ECO:0000256" key="1">
    <source>
        <dbReference type="SAM" id="MobiDB-lite"/>
    </source>
</evidence>
<dbReference type="OrthoDB" id="3795253at2759"/>